<dbReference type="AlphaFoldDB" id="S2YYR1"/>
<sequence>MEKGGTKLCSRSDRLGIHTWSDHVGVHYGLRCICRMPSRPNLCTTLFPGMFPLIPVALRNSISPGGVRSSMEWDSATDLPAKMRLGNLCVR</sequence>
<organism evidence="1 2">
    <name type="scientific">Corynebacterium pyruviciproducens ATCC BAA-1742</name>
    <dbReference type="NCBI Taxonomy" id="1125779"/>
    <lineage>
        <taxon>Bacteria</taxon>
        <taxon>Bacillati</taxon>
        <taxon>Actinomycetota</taxon>
        <taxon>Actinomycetes</taxon>
        <taxon>Mycobacteriales</taxon>
        <taxon>Corynebacteriaceae</taxon>
        <taxon>Corynebacterium</taxon>
    </lineage>
</organism>
<name>S2YYR1_9CORY</name>
<dbReference type="Proteomes" id="UP000014408">
    <property type="component" value="Unassembled WGS sequence"/>
</dbReference>
<comment type="caution">
    <text evidence="1">The sequence shown here is derived from an EMBL/GenBank/DDBJ whole genome shotgun (WGS) entry which is preliminary data.</text>
</comment>
<evidence type="ECO:0000313" key="2">
    <source>
        <dbReference type="Proteomes" id="UP000014408"/>
    </source>
</evidence>
<dbReference type="EMBL" id="ATBY01000013">
    <property type="protein sequence ID" value="EPD69411.1"/>
    <property type="molecule type" value="Genomic_DNA"/>
</dbReference>
<evidence type="ECO:0000313" key="1">
    <source>
        <dbReference type="EMBL" id="EPD69411.1"/>
    </source>
</evidence>
<reference evidence="1 2" key="1">
    <citation type="submission" date="2013-05" db="EMBL/GenBank/DDBJ databases">
        <title>The Genome Sequence of Corynebacterium pyruviciproducens 1773O (ATCC BAA-1742).</title>
        <authorList>
            <consortium name="The Broad Institute Genomics Platform"/>
            <person name="Earl A."/>
            <person name="Ward D."/>
            <person name="Feldgarden M."/>
            <person name="Gevers D."/>
            <person name="Tong J."/>
            <person name="Walker B."/>
            <person name="Young S."/>
            <person name="Zeng Q."/>
            <person name="Gargeya S."/>
            <person name="Fitzgerald M."/>
            <person name="Haas B."/>
            <person name="Abouelleil A."/>
            <person name="Allen A.W."/>
            <person name="Alvarado L."/>
            <person name="Arachchi H.M."/>
            <person name="Berlin A.M."/>
            <person name="Chapman S.B."/>
            <person name="Gainer-Dewar J."/>
            <person name="Goldberg J."/>
            <person name="Griggs A."/>
            <person name="Gujja S."/>
            <person name="Hansen M."/>
            <person name="Howarth C."/>
            <person name="Imamovic A."/>
            <person name="Ireland A."/>
            <person name="Larimer J."/>
            <person name="McCowan C."/>
            <person name="Murphy C."/>
            <person name="Pearson M."/>
            <person name="Poon T.W."/>
            <person name="Priest M."/>
            <person name="Roberts A."/>
            <person name="Saif S."/>
            <person name="Shea T."/>
            <person name="Sisk P."/>
            <person name="Sykes S."/>
            <person name="Wortman J."/>
            <person name="Nusbaum C."/>
            <person name="Birren B."/>
        </authorList>
    </citation>
    <scope>NUCLEOTIDE SEQUENCE [LARGE SCALE GENOMIC DNA]</scope>
    <source>
        <strain evidence="1 2">ATCC BAA-1742</strain>
    </source>
</reference>
<gene>
    <name evidence="1" type="ORF">HMPREF1219_01283</name>
</gene>
<accession>S2YYR1</accession>
<keyword evidence="2" id="KW-1185">Reference proteome</keyword>
<proteinExistence type="predicted"/>
<protein>
    <submittedName>
        <fullName evidence="1">Uncharacterized protein</fullName>
    </submittedName>
</protein>
<dbReference type="HOGENOM" id="CLU_2421946_0_0_11"/>